<evidence type="ECO:0000313" key="2">
    <source>
        <dbReference type="Proteomes" id="UP000176273"/>
    </source>
</evidence>
<gene>
    <name evidence="1" type="ORF">A2110_01265</name>
</gene>
<sequence>MEITGELRELWPMLLVGPENLTDKEIARLLENEDMLKDCAYRAWCNFPHGVNAVKRYRARMKELSALSTEKLQAMRESIARERSRTLAADVNDELDDSFYASPPLDSDEHIIYELLKARNALDAPAAVQSP</sequence>
<protein>
    <submittedName>
        <fullName evidence="1">Uncharacterized protein</fullName>
    </submittedName>
</protein>
<dbReference type="AlphaFoldDB" id="A0A1F6BIS0"/>
<evidence type="ECO:0000313" key="1">
    <source>
        <dbReference type="EMBL" id="OGG36814.1"/>
    </source>
</evidence>
<name>A0A1F6BIS0_9BACT</name>
<reference evidence="1 2" key="1">
    <citation type="journal article" date="2016" name="Nat. Commun.">
        <title>Thousands of microbial genomes shed light on interconnected biogeochemical processes in an aquifer system.</title>
        <authorList>
            <person name="Anantharaman K."/>
            <person name="Brown C.T."/>
            <person name="Hug L.A."/>
            <person name="Sharon I."/>
            <person name="Castelle C.J."/>
            <person name="Probst A.J."/>
            <person name="Thomas B.C."/>
            <person name="Singh A."/>
            <person name="Wilkins M.J."/>
            <person name="Karaoz U."/>
            <person name="Brodie E.L."/>
            <person name="Williams K.H."/>
            <person name="Hubbard S.S."/>
            <person name="Banfield J.F."/>
        </authorList>
    </citation>
    <scope>NUCLEOTIDE SEQUENCE [LARGE SCALE GENOMIC DNA]</scope>
</reference>
<dbReference type="EMBL" id="MFKH01000016">
    <property type="protein sequence ID" value="OGG36814.1"/>
    <property type="molecule type" value="Genomic_DNA"/>
</dbReference>
<accession>A0A1F6BIS0</accession>
<organism evidence="1 2">
    <name type="scientific">Candidatus Jorgensenbacteria bacterium GWA1_54_12</name>
    <dbReference type="NCBI Taxonomy" id="1798468"/>
    <lineage>
        <taxon>Bacteria</taxon>
        <taxon>Candidatus Joergenseniibacteriota</taxon>
    </lineage>
</organism>
<dbReference type="Proteomes" id="UP000176273">
    <property type="component" value="Unassembled WGS sequence"/>
</dbReference>
<comment type="caution">
    <text evidence="1">The sequence shown here is derived from an EMBL/GenBank/DDBJ whole genome shotgun (WGS) entry which is preliminary data.</text>
</comment>
<proteinExistence type="predicted"/>